<gene>
    <name evidence="1" type="ORF">HG66A1_57010</name>
</gene>
<dbReference type="EMBL" id="CP036266">
    <property type="protein sequence ID" value="QDT23876.1"/>
    <property type="molecule type" value="Genomic_DNA"/>
</dbReference>
<sequence>MLPEDALKDLLSQDLRDRDKALICLATDPVGPREIKDVTALAFGAGWRQVKRKNLSAIFKATDGLAVRATKGWELTSAGSQYVAKLAGPLLNSPIPIVASSLRSHLVKITDPDTQTFAEEAIVCFEARQFRAAIVLSWVGAVSVLHHHIINNRLADFNAEATKRNSKWKNAKTVDDLGIMKEDTFLDILQALSVLGKNVKQELKKALTLRNGCGHPNSLKVAEHKASAHIEDLIINVFAIF</sequence>
<dbReference type="Proteomes" id="UP000320421">
    <property type="component" value="Chromosome"/>
</dbReference>
<evidence type="ECO:0000313" key="2">
    <source>
        <dbReference type="Proteomes" id="UP000320421"/>
    </source>
</evidence>
<dbReference type="RefSeq" id="WP_197996842.1">
    <property type="nucleotide sequence ID" value="NZ_CP036266.1"/>
</dbReference>
<proteinExistence type="predicted"/>
<accession>A0A517PWW3</accession>
<keyword evidence="2" id="KW-1185">Reference proteome</keyword>
<protein>
    <recommendedName>
        <fullName evidence="3">DUF4145 domain-containing protein</fullName>
    </recommendedName>
</protein>
<name>A0A517PWW3_9PLAN</name>
<organism evidence="1 2">
    <name type="scientific">Gimesia chilikensis</name>
    <dbReference type="NCBI Taxonomy" id="2605989"/>
    <lineage>
        <taxon>Bacteria</taxon>
        <taxon>Pseudomonadati</taxon>
        <taxon>Planctomycetota</taxon>
        <taxon>Planctomycetia</taxon>
        <taxon>Planctomycetales</taxon>
        <taxon>Planctomycetaceae</taxon>
        <taxon>Gimesia</taxon>
    </lineage>
</organism>
<reference evidence="1 2" key="1">
    <citation type="submission" date="2019-02" db="EMBL/GenBank/DDBJ databases">
        <title>Deep-cultivation of Planctomycetes and their phenomic and genomic characterization uncovers novel biology.</title>
        <authorList>
            <person name="Wiegand S."/>
            <person name="Jogler M."/>
            <person name="Boedeker C."/>
            <person name="Pinto D."/>
            <person name="Vollmers J."/>
            <person name="Rivas-Marin E."/>
            <person name="Kohn T."/>
            <person name="Peeters S.H."/>
            <person name="Heuer A."/>
            <person name="Rast P."/>
            <person name="Oberbeckmann S."/>
            <person name="Bunk B."/>
            <person name="Jeske O."/>
            <person name="Meyerdierks A."/>
            <person name="Storesund J.E."/>
            <person name="Kallscheuer N."/>
            <person name="Luecker S."/>
            <person name="Lage O.M."/>
            <person name="Pohl T."/>
            <person name="Merkel B.J."/>
            <person name="Hornburger P."/>
            <person name="Mueller R.-W."/>
            <person name="Bruemmer F."/>
            <person name="Labrenz M."/>
            <person name="Spormann A.M."/>
            <person name="Op den Camp H."/>
            <person name="Overmann J."/>
            <person name="Amann R."/>
            <person name="Jetten M.S.M."/>
            <person name="Mascher T."/>
            <person name="Medema M.H."/>
            <person name="Devos D.P."/>
            <person name="Kaster A.-K."/>
            <person name="Ovreas L."/>
            <person name="Rohde M."/>
            <person name="Galperin M.Y."/>
            <person name="Jogler C."/>
        </authorList>
    </citation>
    <scope>NUCLEOTIDE SEQUENCE [LARGE SCALE GENOMIC DNA]</scope>
    <source>
        <strain evidence="1 2">HG66A1</strain>
    </source>
</reference>
<evidence type="ECO:0008006" key="3">
    <source>
        <dbReference type="Google" id="ProtNLM"/>
    </source>
</evidence>
<dbReference type="AlphaFoldDB" id="A0A517PWW3"/>
<evidence type="ECO:0000313" key="1">
    <source>
        <dbReference type="EMBL" id="QDT23876.1"/>
    </source>
</evidence>